<keyword evidence="13" id="KW-1185">Reference proteome</keyword>
<dbReference type="PANTHER" id="PTHR34590">
    <property type="entry name" value="OS03G0124300 PROTEIN-RELATED"/>
    <property type="match status" value="1"/>
</dbReference>
<keyword evidence="4 10" id="KW-0732">Signal</keyword>
<keyword evidence="6" id="KW-0067">ATP-binding</keyword>
<evidence type="ECO:0000256" key="7">
    <source>
        <dbReference type="ARBA" id="ARBA00022989"/>
    </source>
</evidence>
<accession>A0A835QZC9</accession>
<dbReference type="InterPro" id="IPR024788">
    <property type="entry name" value="Malectin-like_Carb-bd_dom"/>
</dbReference>
<reference evidence="12 13" key="1">
    <citation type="journal article" date="2020" name="Nat. Food">
        <title>A phased Vanilla planifolia genome enables genetic improvement of flavour and production.</title>
        <authorList>
            <person name="Hasing T."/>
            <person name="Tang H."/>
            <person name="Brym M."/>
            <person name="Khazi F."/>
            <person name="Huang T."/>
            <person name="Chambers A.H."/>
        </authorList>
    </citation>
    <scope>NUCLEOTIDE SEQUENCE [LARGE SCALE GENOMIC DNA]</scope>
    <source>
        <tissue evidence="12">Leaf</tissue>
    </source>
</reference>
<feature type="domain" description="Malectin-like" evidence="11">
    <location>
        <begin position="51"/>
        <end position="325"/>
    </location>
</feature>
<evidence type="ECO:0000259" key="11">
    <source>
        <dbReference type="Pfam" id="PF12819"/>
    </source>
</evidence>
<keyword evidence="8" id="KW-0472">Membrane</keyword>
<dbReference type="Gene3D" id="2.60.120.430">
    <property type="entry name" value="Galactose-binding lectin"/>
    <property type="match status" value="2"/>
</dbReference>
<evidence type="ECO:0000256" key="8">
    <source>
        <dbReference type="ARBA" id="ARBA00023136"/>
    </source>
</evidence>
<evidence type="ECO:0000256" key="9">
    <source>
        <dbReference type="ARBA" id="ARBA00023180"/>
    </source>
</evidence>
<organism evidence="12 13">
    <name type="scientific">Vanilla planifolia</name>
    <name type="common">Vanilla</name>
    <dbReference type="NCBI Taxonomy" id="51239"/>
    <lineage>
        <taxon>Eukaryota</taxon>
        <taxon>Viridiplantae</taxon>
        <taxon>Streptophyta</taxon>
        <taxon>Embryophyta</taxon>
        <taxon>Tracheophyta</taxon>
        <taxon>Spermatophyta</taxon>
        <taxon>Magnoliopsida</taxon>
        <taxon>Liliopsida</taxon>
        <taxon>Asparagales</taxon>
        <taxon>Orchidaceae</taxon>
        <taxon>Vanilloideae</taxon>
        <taxon>Vanilleae</taxon>
        <taxon>Vanilla</taxon>
    </lineage>
</organism>
<evidence type="ECO:0000256" key="6">
    <source>
        <dbReference type="ARBA" id="ARBA00022840"/>
    </source>
</evidence>
<evidence type="ECO:0000256" key="4">
    <source>
        <dbReference type="ARBA" id="ARBA00022729"/>
    </source>
</evidence>
<keyword evidence="2" id="KW-0808">Transferase</keyword>
<comment type="caution">
    <text evidence="12">The sequence shown here is derived from an EMBL/GenBank/DDBJ whole genome shotgun (WGS) entry which is preliminary data.</text>
</comment>
<protein>
    <recommendedName>
        <fullName evidence="11">Malectin-like domain-containing protein</fullName>
    </recommendedName>
</protein>
<dbReference type="OrthoDB" id="1889525at2759"/>
<name>A0A835QZC9_VANPL</name>
<evidence type="ECO:0000313" key="13">
    <source>
        <dbReference type="Proteomes" id="UP000636800"/>
    </source>
</evidence>
<sequence>MRLRSAGMEPWLGSIAFLLALFMFFAAPRKISAQAPPSTSSRYTPADNILIDCGATATPTMPDGRVFKTDAQSSPFLSATDQILASVPSAPGVSSPLYLSARIFHEAATYAFQLSRPGWHWIRLHFLPISSHDFDLTTAVFSVTTDDYVLLHSFNIDNSSKCVLKEFLINATKDRLSLHFSPMRNSAAFINAIEVVSAPDVVIPDTATSLFPIGEAGGLSYYAYHTVYRLNIGGSAITSTNDTLGRNWSPDRTTFSHNPPLSRSLLSPRSITTQMVARRLLPRHLSTHRLCIWPTRVGDPNFNVTWQLDVDSAFGYLVRLHFCDIIISPLMICTSMFTSTA</sequence>
<evidence type="ECO:0000256" key="5">
    <source>
        <dbReference type="ARBA" id="ARBA00022741"/>
    </source>
</evidence>
<dbReference type="EMBL" id="JADCNL010000006">
    <property type="protein sequence ID" value="KAG0476577.1"/>
    <property type="molecule type" value="Genomic_DNA"/>
</dbReference>
<keyword evidence="5" id="KW-0547">Nucleotide-binding</keyword>
<feature type="signal peptide" evidence="10">
    <location>
        <begin position="1"/>
        <end position="33"/>
    </location>
</feature>
<dbReference type="GO" id="GO:0005524">
    <property type="term" value="F:ATP binding"/>
    <property type="evidence" value="ECO:0007669"/>
    <property type="project" value="UniProtKB-KW"/>
</dbReference>
<proteinExistence type="predicted"/>
<dbReference type="GO" id="GO:0004714">
    <property type="term" value="F:transmembrane receptor protein tyrosine kinase activity"/>
    <property type="evidence" value="ECO:0007669"/>
    <property type="project" value="InterPro"/>
</dbReference>
<keyword evidence="7" id="KW-1133">Transmembrane helix</keyword>
<dbReference type="GO" id="GO:0016020">
    <property type="term" value="C:membrane"/>
    <property type="evidence" value="ECO:0007669"/>
    <property type="project" value="UniProtKB-SubCell"/>
</dbReference>
<dbReference type="InterPro" id="IPR045272">
    <property type="entry name" value="ANXUR1/2-like"/>
</dbReference>
<evidence type="ECO:0000256" key="1">
    <source>
        <dbReference type="ARBA" id="ARBA00004479"/>
    </source>
</evidence>
<dbReference type="AlphaFoldDB" id="A0A835QZC9"/>
<evidence type="ECO:0000313" key="12">
    <source>
        <dbReference type="EMBL" id="KAG0476577.1"/>
    </source>
</evidence>
<evidence type="ECO:0000256" key="10">
    <source>
        <dbReference type="SAM" id="SignalP"/>
    </source>
</evidence>
<evidence type="ECO:0000256" key="2">
    <source>
        <dbReference type="ARBA" id="ARBA00022679"/>
    </source>
</evidence>
<dbReference type="Pfam" id="PF12819">
    <property type="entry name" value="Malectin_like"/>
    <property type="match status" value="1"/>
</dbReference>
<feature type="chain" id="PRO_5032339615" description="Malectin-like domain-containing protein" evidence="10">
    <location>
        <begin position="34"/>
        <end position="341"/>
    </location>
</feature>
<comment type="subcellular location">
    <subcellularLocation>
        <location evidence="1">Membrane</location>
        <topology evidence="1">Single-pass type I membrane protein</topology>
    </subcellularLocation>
</comment>
<keyword evidence="3" id="KW-0812">Transmembrane</keyword>
<gene>
    <name evidence="12" type="ORF">HPP92_013418</name>
</gene>
<keyword evidence="9" id="KW-0325">Glycoprotein</keyword>
<evidence type="ECO:0000256" key="3">
    <source>
        <dbReference type="ARBA" id="ARBA00022692"/>
    </source>
</evidence>
<dbReference type="Proteomes" id="UP000636800">
    <property type="component" value="Chromosome 6"/>
</dbReference>
<dbReference type="FunFam" id="2.60.120.430:FF:000005">
    <property type="entry name" value="Putative receptor-like protein kinase"/>
    <property type="match status" value="1"/>
</dbReference>
<dbReference type="PANTHER" id="PTHR34590:SF6">
    <property type="entry name" value="RECEPTOR-LIKE KINASE"/>
    <property type="match status" value="1"/>
</dbReference>